<dbReference type="Proteomes" id="UP000316181">
    <property type="component" value="Unassembled WGS sequence"/>
</dbReference>
<reference evidence="2 3" key="1">
    <citation type="submission" date="2019-06" db="EMBL/GenBank/DDBJ databases">
        <title>Sequencing the genomes of 1000 actinobacteria strains.</title>
        <authorList>
            <person name="Klenk H.-P."/>
        </authorList>
    </citation>
    <scope>NUCLEOTIDE SEQUENCE [LARGE SCALE GENOMIC DNA]</scope>
    <source>
        <strain evidence="2 3">DSM 10596</strain>
    </source>
</reference>
<evidence type="ECO:0000256" key="1">
    <source>
        <dbReference type="SAM" id="Phobius"/>
    </source>
</evidence>
<dbReference type="AlphaFoldDB" id="A0A542SQI8"/>
<name>A0A542SQI8_9MICO</name>
<protein>
    <submittedName>
        <fullName evidence="2">Uncharacterized protein</fullName>
    </submittedName>
</protein>
<gene>
    <name evidence="2" type="ORF">FB389_1559</name>
</gene>
<comment type="caution">
    <text evidence="2">The sequence shown here is derived from an EMBL/GenBank/DDBJ whole genome shotgun (WGS) entry which is preliminary data.</text>
</comment>
<keyword evidence="3" id="KW-1185">Reference proteome</keyword>
<keyword evidence="1" id="KW-1133">Transmembrane helix</keyword>
<evidence type="ECO:0000313" key="3">
    <source>
        <dbReference type="Proteomes" id="UP000316181"/>
    </source>
</evidence>
<keyword evidence="1" id="KW-0812">Transmembrane</keyword>
<keyword evidence="1" id="KW-0472">Membrane</keyword>
<proteinExistence type="predicted"/>
<evidence type="ECO:0000313" key="2">
    <source>
        <dbReference type="EMBL" id="TQK76864.1"/>
    </source>
</evidence>
<accession>A0A542SQI8</accession>
<sequence length="53" mass="4955">MGAVLGALASLIAGLATGHSQNAGAIALFCAAGLAAVGALVAAGIALYWDGRS</sequence>
<organism evidence="2 3">
    <name type="scientific">Rarobacter incanus</name>
    <dbReference type="NCBI Taxonomy" id="153494"/>
    <lineage>
        <taxon>Bacteria</taxon>
        <taxon>Bacillati</taxon>
        <taxon>Actinomycetota</taxon>
        <taxon>Actinomycetes</taxon>
        <taxon>Micrococcales</taxon>
        <taxon>Rarobacteraceae</taxon>
        <taxon>Rarobacter</taxon>
    </lineage>
</organism>
<feature type="transmembrane region" description="Helical" evidence="1">
    <location>
        <begin position="26"/>
        <end position="49"/>
    </location>
</feature>
<dbReference type="EMBL" id="VFNV01000001">
    <property type="protein sequence ID" value="TQK76864.1"/>
    <property type="molecule type" value="Genomic_DNA"/>
</dbReference>